<keyword evidence="2" id="KW-0963">Cytoplasm</keyword>
<dbReference type="OMA" id="ICEYINT"/>
<evidence type="ECO:0000256" key="5">
    <source>
        <dbReference type="SAM" id="MobiDB-lite"/>
    </source>
</evidence>
<evidence type="ECO:0000313" key="6">
    <source>
        <dbReference type="EMBL" id="KYR00955.1"/>
    </source>
</evidence>
<accession>A0A152A4F2</accession>
<dbReference type="InterPro" id="IPR036521">
    <property type="entry name" value="SRP19-like_sf"/>
</dbReference>
<dbReference type="SUPFAM" id="SSF69695">
    <property type="entry name" value="SRP19"/>
    <property type="match status" value="1"/>
</dbReference>
<dbReference type="AlphaFoldDB" id="A0A152A4F2"/>
<feature type="compositionally biased region" description="Basic residues" evidence="5">
    <location>
        <begin position="150"/>
        <end position="159"/>
    </location>
</feature>
<evidence type="ECO:0000313" key="7">
    <source>
        <dbReference type="Proteomes" id="UP000076078"/>
    </source>
</evidence>
<dbReference type="OrthoDB" id="2190947at2759"/>
<feature type="region of interest" description="Disordered" evidence="5">
    <location>
        <begin position="129"/>
        <end position="159"/>
    </location>
</feature>
<dbReference type="PANTHER" id="PTHR17453:SF0">
    <property type="entry name" value="SIGNAL RECOGNITION PARTICLE 19 KDA PROTEIN"/>
    <property type="match status" value="1"/>
</dbReference>
<evidence type="ECO:0000256" key="2">
    <source>
        <dbReference type="ARBA" id="ARBA00022490"/>
    </source>
</evidence>
<dbReference type="GO" id="GO:0006617">
    <property type="term" value="P:SRP-dependent cotranslational protein targeting to membrane, signal sequence recognition"/>
    <property type="evidence" value="ECO:0007669"/>
    <property type="project" value="TreeGrafter"/>
</dbReference>
<dbReference type="EMBL" id="LODT01000013">
    <property type="protein sequence ID" value="KYR00955.1"/>
    <property type="molecule type" value="Genomic_DNA"/>
</dbReference>
<keyword evidence="7" id="KW-1185">Reference proteome</keyword>
<protein>
    <submittedName>
        <fullName evidence="6">Signal recognition particle 19 kDa subunit</fullName>
    </submittedName>
</protein>
<dbReference type="InParanoid" id="A0A152A4F2"/>
<proteinExistence type="predicted"/>
<dbReference type="STRING" id="361077.A0A152A4F2"/>
<dbReference type="GO" id="GO:0005786">
    <property type="term" value="C:signal recognition particle, endoplasmic reticulum targeting"/>
    <property type="evidence" value="ECO:0007669"/>
    <property type="project" value="UniProtKB-KW"/>
</dbReference>
<dbReference type="PANTHER" id="PTHR17453">
    <property type="entry name" value="SIGNAL RECOGNITION PARTICLE 19 KD PROTEIN"/>
    <property type="match status" value="1"/>
</dbReference>
<evidence type="ECO:0000256" key="4">
    <source>
        <dbReference type="ARBA" id="ARBA00023274"/>
    </source>
</evidence>
<evidence type="ECO:0000256" key="3">
    <source>
        <dbReference type="ARBA" id="ARBA00023135"/>
    </source>
</evidence>
<dbReference type="GO" id="GO:0008312">
    <property type="term" value="F:7S RNA binding"/>
    <property type="evidence" value="ECO:0007669"/>
    <property type="project" value="InterPro"/>
</dbReference>
<dbReference type="FunCoup" id="A0A152A4F2">
    <property type="interactions" value="62"/>
</dbReference>
<gene>
    <name evidence="6" type="ORF">DLAC_03020</name>
</gene>
<comment type="caution">
    <text evidence="6">The sequence shown here is derived from an EMBL/GenBank/DDBJ whole genome shotgun (WGS) entry which is preliminary data.</text>
</comment>
<comment type="subcellular location">
    <subcellularLocation>
        <location evidence="1">Cytoplasm</location>
    </subcellularLocation>
</comment>
<dbReference type="Proteomes" id="UP000076078">
    <property type="component" value="Unassembled WGS sequence"/>
</dbReference>
<dbReference type="Pfam" id="PF01922">
    <property type="entry name" value="SRP19"/>
    <property type="match status" value="1"/>
</dbReference>
<dbReference type="Gene3D" id="3.30.56.30">
    <property type="entry name" value="Signal recognition particle, SRP19-like subunit"/>
    <property type="match status" value="1"/>
</dbReference>
<organism evidence="6 7">
    <name type="scientific">Tieghemostelium lacteum</name>
    <name type="common">Slime mold</name>
    <name type="synonym">Dictyostelium lacteum</name>
    <dbReference type="NCBI Taxonomy" id="361077"/>
    <lineage>
        <taxon>Eukaryota</taxon>
        <taxon>Amoebozoa</taxon>
        <taxon>Evosea</taxon>
        <taxon>Eumycetozoa</taxon>
        <taxon>Dictyostelia</taxon>
        <taxon>Dictyosteliales</taxon>
        <taxon>Raperosteliaceae</taxon>
        <taxon>Tieghemostelium</taxon>
    </lineage>
</organism>
<keyword evidence="3" id="KW-0733">Signal recognition particle</keyword>
<keyword evidence="4" id="KW-0687">Ribonucleoprotein</keyword>
<evidence type="ECO:0000256" key="1">
    <source>
        <dbReference type="ARBA" id="ARBA00004496"/>
    </source>
</evidence>
<sequence>MATNTTAPPNTKKWTIVYPQYINSEVSRHDGRRTSKDQSVKNPQLEEIAKASVQLQLHTMIEKEKGYPSDYFLRGRVKIQMINDSGKPQNPDIPNKTILLIKLAEKIKENQPVRPDNFDPMRFLPLVQAVSQKEPKAEKKPTTTTTTSKGKGKKNVNLV</sequence>
<reference evidence="6 7" key="1">
    <citation type="submission" date="2015-12" db="EMBL/GenBank/DDBJ databases">
        <title>Dictyostelia acquired genes for synthesis and detection of signals that induce cell-type specialization by lateral gene transfer from prokaryotes.</title>
        <authorList>
            <person name="Gloeckner G."/>
            <person name="Schaap P."/>
        </authorList>
    </citation>
    <scope>NUCLEOTIDE SEQUENCE [LARGE SCALE GENOMIC DNA]</scope>
    <source>
        <strain evidence="6 7">TK</strain>
    </source>
</reference>
<dbReference type="InterPro" id="IPR002778">
    <property type="entry name" value="Signal_recog_particle_SRP19"/>
</dbReference>
<name>A0A152A4F2_TIELA</name>